<proteinExistence type="predicted"/>
<name>A0A8J6Q3N7_9FLAO</name>
<reference evidence="2" key="1">
    <citation type="journal article" date="2013" name="Int. J. Syst. Evol. Microbiol.">
        <title>Aestuariibaculum suncheonense gen. nov., sp. nov., a marine bacterium of the family Flavobacteriaceae isolated from a tidal flat and emended descriptions of the genera Gaetbulibacter and Tamlana.</title>
        <authorList>
            <person name="Jeong S.H."/>
            <person name="Park M.S."/>
            <person name="Jin H.M."/>
            <person name="Lee K."/>
            <person name="Park W."/>
            <person name="Jeon C.O."/>
        </authorList>
    </citation>
    <scope>NUCLEOTIDE SEQUENCE</scope>
    <source>
        <strain evidence="2">SC17</strain>
    </source>
</reference>
<keyword evidence="1" id="KW-0732">Signal</keyword>
<feature type="signal peptide" evidence="1">
    <location>
        <begin position="1"/>
        <end position="19"/>
    </location>
</feature>
<evidence type="ECO:0000313" key="2">
    <source>
        <dbReference type="EMBL" id="MBD0833854.1"/>
    </source>
</evidence>
<reference evidence="2" key="2">
    <citation type="submission" date="2020-09" db="EMBL/GenBank/DDBJ databases">
        <authorList>
            <person name="Wu Z."/>
        </authorList>
    </citation>
    <scope>NUCLEOTIDE SEQUENCE</scope>
    <source>
        <strain evidence="2">SC17</strain>
    </source>
</reference>
<feature type="chain" id="PRO_5035155310" description="Lipoprotein" evidence="1">
    <location>
        <begin position="20"/>
        <end position="137"/>
    </location>
</feature>
<dbReference type="EMBL" id="JACVXC010000001">
    <property type="protein sequence ID" value="MBD0833854.1"/>
    <property type="molecule type" value="Genomic_DNA"/>
</dbReference>
<gene>
    <name evidence="2" type="ORF">ICJ84_00245</name>
</gene>
<protein>
    <recommendedName>
        <fullName evidence="4">Lipoprotein</fullName>
    </recommendedName>
</protein>
<organism evidence="2 3">
    <name type="scientific">Aestuariibaculum suncheonense</name>
    <dbReference type="NCBI Taxonomy" id="1028745"/>
    <lineage>
        <taxon>Bacteria</taxon>
        <taxon>Pseudomonadati</taxon>
        <taxon>Bacteroidota</taxon>
        <taxon>Flavobacteriia</taxon>
        <taxon>Flavobacteriales</taxon>
        <taxon>Flavobacteriaceae</taxon>
    </lineage>
</organism>
<accession>A0A8J6Q3N7</accession>
<dbReference type="AlphaFoldDB" id="A0A8J6Q3N7"/>
<dbReference type="Proteomes" id="UP000602057">
    <property type="component" value="Unassembled WGS sequence"/>
</dbReference>
<evidence type="ECO:0008006" key="4">
    <source>
        <dbReference type="Google" id="ProtNLM"/>
    </source>
</evidence>
<evidence type="ECO:0000313" key="3">
    <source>
        <dbReference type="Proteomes" id="UP000602057"/>
    </source>
</evidence>
<dbReference type="RefSeq" id="WP_188214353.1">
    <property type="nucleotide sequence ID" value="NZ_BAABGH010000004.1"/>
</dbReference>
<dbReference type="PROSITE" id="PS51257">
    <property type="entry name" value="PROKAR_LIPOPROTEIN"/>
    <property type="match status" value="1"/>
</dbReference>
<sequence>MKKLLLLSLSLLLFVSCDIDDDKYDDYYFEILPVKSVDIPEEFVMGETYPITVTYEKPSSCYVYRNLYYAKENNQRTVAPIMTVYDNNNCQPLVEFEEDVTFNFIVTSNGSYVFKFWQGEDENGEDLYLTIEVPVVE</sequence>
<evidence type="ECO:0000256" key="1">
    <source>
        <dbReference type="SAM" id="SignalP"/>
    </source>
</evidence>
<keyword evidence="3" id="KW-1185">Reference proteome</keyword>
<comment type="caution">
    <text evidence="2">The sequence shown here is derived from an EMBL/GenBank/DDBJ whole genome shotgun (WGS) entry which is preliminary data.</text>
</comment>